<dbReference type="AlphaFoldDB" id="L8X6J8"/>
<reference evidence="2 3" key="1">
    <citation type="journal article" date="2013" name="Nat. Commun.">
        <title>The evolution and pathogenic mechanisms of the rice sheath blight pathogen.</title>
        <authorList>
            <person name="Zheng A."/>
            <person name="Lin R."/>
            <person name="Xu L."/>
            <person name="Qin P."/>
            <person name="Tang C."/>
            <person name="Ai P."/>
            <person name="Zhang D."/>
            <person name="Liu Y."/>
            <person name="Sun Z."/>
            <person name="Feng H."/>
            <person name="Wang Y."/>
            <person name="Chen Y."/>
            <person name="Liang X."/>
            <person name="Fu R."/>
            <person name="Li Q."/>
            <person name="Zhang J."/>
            <person name="Yu X."/>
            <person name="Xie Z."/>
            <person name="Ding L."/>
            <person name="Guan P."/>
            <person name="Tang J."/>
            <person name="Liang Y."/>
            <person name="Wang S."/>
            <person name="Deng Q."/>
            <person name="Li S."/>
            <person name="Zhu J."/>
            <person name="Wang L."/>
            <person name="Liu H."/>
            <person name="Li P."/>
        </authorList>
    </citation>
    <scope>NUCLEOTIDE SEQUENCE [LARGE SCALE GENOMIC DNA]</scope>
    <source>
        <strain evidence="3">AG-1 IA</strain>
    </source>
</reference>
<sequence length="196" mass="21200">MNEECTRATKRKKPRHADAREMTWKAAPDRKRSTDTGFPKKTKPRRKSDNEIGCAFSSPWTLSSRSWCHGWRWLRGVCMQRPDIILGCLVANSRACPAGEAVVPVAAYQGYPLGLATLTVDPAGTVSNKSIESLMGSTSGASCQGPPMGGLSAGRPTGDDADTLERRELATLPGDVIDEAPDELDVPSPDEEELFP</sequence>
<evidence type="ECO:0000313" key="3">
    <source>
        <dbReference type="Proteomes" id="UP000011668"/>
    </source>
</evidence>
<comment type="caution">
    <text evidence="2">The sequence shown here is derived from an EMBL/GenBank/DDBJ whole genome shotgun (WGS) entry which is preliminary data.</text>
</comment>
<feature type="compositionally biased region" description="Acidic residues" evidence="1">
    <location>
        <begin position="176"/>
        <end position="196"/>
    </location>
</feature>
<feature type="compositionally biased region" description="Basic and acidic residues" evidence="1">
    <location>
        <begin position="16"/>
        <end position="34"/>
    </location>
</feature>
<evidence type="ECO:0000313" key="2">
    <source>
        <dbReference type="EMBL" id="ELU44727.1"/>
    </source>
</evidence>
<gene>
    <name evidence="2" type="ORF">AG1IA_01247</name>
</gene>
<dbReference type="EMBL" id="AFRT01000279">
    <property type="protein sequence ID" value="ELU44727.1"/>
    <property type="molecule type" value="Genomic_DNA"/>
</dbReference>
<evidence type="ECO:0000256" key="1">
    <source>
        <dbReference type="SAM" id="MobiDB-lite"/>
    </source>
</evidence>
<protein>
    <submittedName>
        <fullName evidence="2">Uncharacterized protein</fullName>
    </submittedName>
</protein>
<feature type="region of interest" description="Disordered" evidence="1">
    <location>
        <begin position="134"/>
        <end position="196"/>
    </location>
</feature>
<organism evidence="2 3">
    <name type="scientific">Thanatephorus cucumeris (strain AG1-IA)</name>
    <name type="common">Rice sheath blight fungus</name>
    <name type="synonym">Rhizoctonia solani</name>
    <dbReference type="NCBI Taxonomy" id="983506"/>
    <lineage>
        <taxon>Eukaryota</taxon>
        <taxon>Fungi</taxon>
        <taxon>Dikarya</taxon>
        <taxon>Basidiomycota</taxon>
        <taxon>Agaricomycotina</taxon>
        <taxon>Agaricomycetes</taxon>
        <taxon>Cantharellales</taxon>
        <taxon>Ceratobasidiaceae</taxon>
        <taxon>Rhizoctonia</taxon>
        <taxon>Rhizoctonia solani AG-1</taxon>
    </lineage>
</organism>
<name>L8X6J8_THACA</name>
<dbReference type="HOGENOM" id="CLU_1391073_0_0_1"/>
<proteinExistence type="predicted"/>
<dbReference type="Proteomes" id="UP000011668">
    <property type="component" value="Unassembled WGS sequence"/>
</dbReference>
<keyword evidence="3" id="KW-1185">Reference proteome</keyword>
<feature type="region of interest" description="Disordered" evidence="1">
    <location>
        <begin position="1"/>
        <end position="50"/>
    </location>
</feature>
<accession>L8X6J8</accession>